<organism evidence="1 2">
    <name type="scientific">Dimargaris verticillata</name>
    <dbReference type="NCBI Taxonomy" id="2761393"/>
    <lineage>
        <taxon>Eukaryota</taxon>
        <taxon>Fungi</taxon>
        <taxon>Fungi incertae sedis</taxon>
        <taxon>Zoopagomycota</taxon>
        <taxon>Kickxellomycotina</taxon>
        <taxon>Dimargaritomycetes</taxon>
        <taxon>Dimargaritales</taxon>
        <taxon>Dimargaritaceae</taxon>
        <taxon>Dimargaris</taxon>
    </lineage>
</organism>
<keyword evidence="2" id="KW-1185">Reference proteome</keyword>
<sequence>MATIYDFMDKASRGQIKLTSRRMNGAVSAFQQQSMRKFLDTVSAVDYFGAPWPLAYLHSVHYVSTVLSFVQHEMLQFIGLLEEAHHQATTVTARCFSPGDQDGPLYITPDVFDAFPIDVATLNQQAEQLVASQPVPVYSVDIQKVGKGLIGVIKWEMVDEAVMYIQRFFYAITSSHLVAALNSLGTARFHSYWVDIIGHGSLDRIRYYLGNVMVYHTIPTLLAALIGNGQDPAVPDFIARVMALPEVQTQFAQTPPSGINYYETALQYTAVLDSAYTRKAIQALQAQGKIDLRDLLVCSQVGDHPVHVAGRVTEALDVPKSPVTDATTAAGYAHCKAWYQQHTRAVTPRSDKLALGPVVQGA</sequence>
<name>A0A9W8B3W4_9FUNG</name>
<accession>A0A9W8B3W4</accession>
<comment type="caution">
    <text evidence="1">The sequence shown here is derived from an EMBL/GenBank/DDBJ whole genome shotgun (WGS) entry which is preliminary data.</text>
</comment>
<evidence type="ECO:0000313" key="2">
    <source>
        <dbReference type="Proteomes" id="UP001151582"/>
    </source>
</evidence>
<proteinExistence type="predicted"/>
<dbReference type="AlphaFoldDB" id="A0A9W8B3W4"/>
<reference evidence="1" key="1">
    <citation type="submission" date="2022-07" db="EMBL/GenBank/DDBJ databases">
        <title>Phylogenomic reconstructions and comparative analyses of Kickxellomycotina fungi.</title>
        <authorList>
            <person name="Reynolds N.K."/>
            <person name="Stajich J.E."/>
            <person name="Barry K."/>
            <person name="Grigoriev I.V."/>
            <person name="Crous P."/>
            <person name="Smith M.E."/>
        </authorList>
    </citation>
    <scope>NUCLEOTIDE SEQUENCE</scope>
    <source>
        <strain evidence="1">RSA 567</strain>
    </source>
</reference>
<evidence type="ECO:0000313" key="1">
    <source>
        <dbReference type="EMBL" id="KAJ1982078.1"/>
    </source>
</evidence>
<dbReference type="Proteomes" id="UP001151582">
    <property type="component" value="Unassembled WGS sequence"/>
</dbReference>
<gene>
    <name evidence="1" type="ORF">H4R34_001838</name>
</gene>
<dbReference type="EMBL" id="JANBQB010000102">
    <property type="protein sequence ID" value="KAJ1982078.1"/>
    <property type="molecule type" value="Genomic_DNA"/>
</dbReference>
<protein>
    <submittedName>
        <fullName evidence="1">Uncharacterized protein</fullName>
    </submittedName>
</protein>